<evidence type="ECO:0000259" key="1">
    <source>
        <dbReference type="PROSITE" id="PS50011"/>
    </source>
</evidence>
<reference evidence="2 3" key="1">
    <citation type="submission" date="2024-07" db="EMBL/GenBank/DDBJ databases">
        <title>Section-level genome sequencing and comparative genomics of Aspergillus sections Usti and Cavernicolus.</title>
        <authorList>
            <consortium name="Lawrence Berkeley National Laboratory"/>
            <person name="Nybo J.L."/>
            <person name="Vesth T.C."/>
            <person name="Theobald S."/>
            <person name="Frisvad J.C."/>
            <person name="Larsen T.O."/>
            <person name="Kjaerboelling I."/>
            <person name="Rothschild-Mancinelli K."/>
            <person name="Lyhne E.K."/>
            <person name="Kogle M.E."/>
            <person name="Barry K."/>
            <person name="Clum A."/>
            <person name="Na H."/>
            <person name="Ledsgaard L."/>
            <person name="Lin J."/>
            <person name="Lipzen A."/>
            <person name="Kuo A."/>
            <person name="Riley R."/>
            <person name="Mondo S."/>
            <person name="LaButti K."/>
            <person name="Haridas S."/>
            <person name="Pangalinan J."/>
            <person name="Salamov A.A."/>
            <person name="Simmons B.A."/>
            <person name="Magnuson J.K."/>
            <person name="Chen J."/>
            <person name="Drula E."/>
            <person name="Henrissat B."/>
            <person name="Wiebenga A."/>
            <person name="Lubbers R.J."/>
            <person name="Gomes A.C."/>
            <person name="Makela M.R."/>
            <person name="Stajich J."/>
            <person name="Grigoriev I.V."/>
            <person name="Mortensen U.H."/>
            <person name="De vries R.P."/>
            <person name="Baker S.E."/>
            <person name="Andersen M.R."/>
        </authorList>
    </citation>
    <scope>NUCLEOTIDE SEQUENCE [LARGE SCALE GENOMIC DNA]</scope>
    <source>
        <strain evidence="2 3">CBS 600.67</strain>
    </source>
</reference>
<comment type="caution">
    <text evidence="2">The sequence shown here is derived from an EMBL/GenBank/DDBJ whole genome shotgun (WGS) entry which is preliminary data.</text>
</comment>
<feature type="domain" description="Protein kinase" evidence="1">
    <location>
        <begin position="173"/>
        <end position="503"/>
    </location>
</feature>
<dbReference type="InterPro" id="IPR011009">
    <property type="entry name" value="Kinase-like_dom_sf"/>
</dbReference>
<name>A0ABR4HMR8_9EURO</name>
<dbReference type="SUPFAM" id="SSF56112">
    <property type="entry name" value="Protein kinase-like (PK-like)"/>
    <property type="match status" value="1"/>
</dbReference>
<accession>A0ABR4HMR8</accession>
<dbReference type="InterPro" id="IPR000719">
    <property type="entry name" value="Prot_kinase_dom"/>
</dbReference>
<dbReference type="SUPFAM" id="SSF82171">
    <property type="entry name" value="DPP6 N-terminal domain-like"/>
    <property type="match status" value="1"/>
</dbReference>
<dbReference type="PANTHER" id="PTHR24359:SF1">
    <property type="entry name" value="INHIBITOR OF NUCLEAR FACTOR KAPPA-B KINASE EPSILON SUBUNIT HOMOLOG 1-RELATED"/>
    <property type="match status" value="1"/>
</dbReference>
<dbReference type="InterPro" id="IPR008271">
    <property type="entry name" value="Ser/Thr_kinase_AS"/>
</dbReference>
<dbReference type="Gene3D" id="1.10.510.10">
    <property type="entry name" value="Transferase(Phosphotransferase) domain 1"/>
    <property type="match status" value="1"/>
</dbReference>
<proteinExistence type="predicted"/>
<protein>
    <recommendedName>
        <fullName evidence="1">Protein kinase domain-containing protein</fullName>
    </recommendedName>
</protein>
<keyword evidence="3" id="KW-1185">Reference proteome</keyword>
<dbReference type="PANTHER" id="PTHR24359">
    <property type="entry name" value="SERINE/THREONINE-PROTEIN KINASE SBK1"/>
    <property type="match status" value="1"/>
</dbReference>
<organism evidence="2 3">
    <name type="scientific">Aspergillus cavernicola</name>
    <dbReference type="NCBI Taxonomy" id="176166"/>
    <lineage>
        <taxon>Eukaryota</taxon>
        <taxon>Fungi</taxon>
        <taxon>Dikarya</taxon>
        <taxon>Ascomycota</taxon>
        <taxon>Pezizomycotina</taxon>
        <taxon>Eurotiomycetes</taxon>
        <taxon>Eurotiomycetidae</taxon>
        <taxon>Eurotiales</taxon>
        <taxon>Aspergillaceae</taxon>
        <taxon>Aspergillus</taxon>
        <taxon>Aspergillus subgen. Nidulantes</taxon>
    </lineage>
</organism>
<dbReference type="PROSITE" id="PS00108">
    <property type="entry name" value="PROTEIN_KINASE_ST"/>
    <property type="match status" value="1"/>
</dbReference>
<gene>
    <name evidence="2" type="ORF">BDW59DRAFT_177472</name>
</gene>
<dbReference type="Proteomes" id="UP001610335">
    <property type="component" value="Unassembled WGS sequence"/>
</dbReference>
<sequence length="949" mass="108195">MASETYETLCHEIYGDIGRVLQRPDEENLRFMPRGAAEKVLHQDKLLRFFKSLVTPGTTAVNQFGFIEKDLATRVNERHLHDYLAVLIFASCPSWTARRFTTRLVASNTWPVRSKTGKNICSLPAEREELEELFDDHGAANKFLMNEGIFCPVEIDKRKEVRVPENGRWRLPYLEEKCLQEGSFGKVFKVKIAKGHFYDPEGKTVNTDDMDLARKDYLISSLFEAKEEREIMKKIFTSSPWECKNILQNYGSLAFGGTYSLFMPLAICDLWVYMMENHGTAPNSISERRDIVRCAEGLAGGLNFLHNGMKTGEMEQLVCYHMDLKPSNILVFHEEVGEETRNIWKLSDFGMSRVKIRHQDKDVGDRDFNSWFMRRPKTQDPSLSATLNRRGDGTYLAPESISSSATMRTDSDIWSLGCIISVLFSYLEGGKEGVSRYSEKRIQHPDADGYDRFFLRTGIFTPVKVHPVISSWHERLVRKASRRNLCERSAIKFMLDFLENEIFKVDQSKRCSAEKVQDMLGSTFRKYEKFDDGEPDTPPTLKRLWQRFRPRVELTDDERVESWYLASDEGFKGCEISPDGAFVVYWSDMKISLYTSESLSRIEGDAIAAESEYALTQNDRFIWKSISVTPRYVIAATTGPDFHCYVFDLLGGDTVGPSLGRVYVLTLASQPEISKLAISPDSQTLACVLRARVEDRQPGYLFLAPVSQLLKIQSEQRSISSNEDIMSEGAADHQSDTPATHWWWKAALNWPAADVMQLFFSSNDHLYVVVRPELTARSRKHTIPIGHVYLKTKSLKILHVESQHLDSGSNARLFTTLAPFRQDPATCALIAREKQLYIQNMIVVCPPAPIRKEIKNYRVVKLMIGSNDLKMYALARASASSRLLLLQMTVPQSNDEDISVRELAHLPGLSADDQFTERVWDGDMEKCVLIAALVNNSKRAIYRVRLDAA</sequence>
<evidence type="ECO:0000313" key="3">
    <source>
        <dbReference type="Proteomes" id="UP001610335"/>
    </source>
</evidence>
<dbReference type="SMART" id="SM00220">
    <property type="entry name" value="S_TKc"/>
    <property type="match status" value="1"/>
</dbReference>
<evidence type="ECO:0000313" key="2">
    <source>
        <dbReference type="EMBL" id="KAL2816012.1"/>
    </source>
</evidence>
<dbReference type="PROSITE" id="PS50011">
    <property type="entry name" value="PROTEIN_KINASE_DOM"/>
    <property type="match status" value="1"/>
</dbReference>
<dbReference type="EMBL" id="JBFXLS010000106">
    <property type="protein sequence ID" value="KAL2816012.1"/>
    <property type="molecule type" value="Genomic_DNA"/>
</dbReference>
<dbReference type="Pfam" id="PF00069">
    <property type="entry name" value="Pkinase"/>
    <property type="match status" value="1"/>
</dbReference>